<feature type="active site" description="Proton donor" evidence="2">
    <location>
        <position position="43"/>
    </location>
</feature>
<dbReference type="EC" id="3.1.4.58" evidence="2"/>
<dbReference type="Gene3D" id="3.90.1140.10">
    <property type="entry name" value="Cyclic phosphodiesterase"/>
    <property type="match status" value="1"/>
</dbReference>
<keyword evidence="1 2" id="KW-0378">Hydrolase</keyword>
<evidence type="ECO:0000256" key="2">
    <source>
        <dbReference type="HAMAP-Rule" id="MF_01940"/>
    </source>
</evidence>
<dbReference type="NCBIfam" id="TIGR02258">
    <property type="entry name" value="2_5_ligase"/>
    <property type="match status" value="1"/>
</dbReference>
<evidence type="ECO:0000313" key="3">
    <source>
        <dbReference type="EMBL" id="MBM7704867.1"/>
    </source>
</evidence>
<dbReference type="GO" id="GO:0016874">
    <property type="term" value="F:ligase activity"/>
    <property type="evidence" value="ECO:0007669"/>
    <property type="project" value="UniProtKB-KW"/>
</dbReference>
<name>A0ABS2QZM4_9BACI</name>
<comment type="function">
    <text evidence="2">Hydrolyzes RNA 2',3'-cyclic phosphodiester to an RNA 2'-phosphomonoester.</text>
</comment>
<organism evidence="3 4">
    <name type="scientific">Priestia iocasae</name>
    <dbReference type="NCBI Taxonomy" id="2291674"/>
    <lineage>
        <taxon>Bacteria</taxon>
        <taxon>Bacillati</taxon>
        <taxon>Bacillota</taxon>
        <taxon>Bacilli</taxon>
        <taxon>Bacillales</taxon>
        <taxon>Bacillaceae</taxon>
        <taxon>Priestia</taxon>
    </lineage>
</organism>
<dbReference type="InterPro" id="IPR009097">
    <property type="entry name" value="Cyclic_Pdiesterase"/>
</dbReference>
<dbReference type="HAMAP" id="MF_01940">
    <property type="entry name" value="RNA_CPDase"/>
    <property type="match status" value="1"/>
</dbReference>
<gene>
    <name evidence="3" type="ORF">JOC83_003726</name>
</gene>
<dbReference type="RefSeq" id="WP_205188862.1">
    <property type="nucleotide sequence ID" value="NZ_JAFBFC010000009.1"/>
</dbReference>
<keyword evidence="4" id="KW-1185">Reference proteome</keyword>
<proteinExistence type="inferred from homology"/>
<dbReference type="PANTHER" id="PTHR35561:SF1">
    <property type="entry name" value="RNA 2',3'-CYCLIC PHOSPHODIESTERASE"/>
    <property type="match status" value="1"/>
</dbReference>
<dbReference type="InterPro" id="IPR004175">
    <property type="entry name" value="RNA_CPDase"/>
</dbReference>
<comment type="caution">
    <text evidence="3">The sequence shown here is derived from an EMBL/GenBank/DDBJ whole genome shotgun (WGS) entry which is preliminary data.</text>
</comment>
<accession>A0ABS2QZM4</accession>
<sequence length="187" mass="22054">MKEQHYFIGIRIPVSISQPSVDFITLHENDFPFRVWTNVYDYHITLAFLGAVHDEKIKELKKELSMLVKRHHSFVLQIGKLNLFGINERPRVVYLEVSRQQPLLALQKEIYDLCIKLGFSLDKRPYHPHVTIAKRWDGQQPFSHETYVNQPILSKQESWIEVNEVIVFTINTKDIPKYIAVERCPLL</sequence>
<dbReference type="Pfam" id="PF13563">
    <property type="entry name" value="2_5_RNA_ligase2"/>
    <property type="match status" value="1"/>
</dbReference>
<dbReference type="Proteomes" id="UP000809829">
    <property type="component" value="Unassembled WGS sequence"/>
</dbReference>
<dbReference type="PANTHER" id="PTHR35561">
    <property type="entry name" value="RNA 2',3'-CYCLIC PHOSPHODIESTERASE"/>
    <property type="match status" value="1"/>
</dbReference>
<comment type="catalytic activity">
    <reaction evidence="2">
        <text>a 3'-end 2',3'-cyclophospho-ribonucleotide-RNA + H2O = a 3'-end 2'-phospho-ribonucleotide-RNA + H(+)</text>
        <dbReference type="Rhea" id="RHEA:11828"/>
        <dbReference type="Rhea" id="RHEA-COMP:10464"/>
        <dbReference type="Rhea" id="RHEA-COMP:17353"/>
        <dbReference type="ChEBI" id="CHEBI:15377"/>
        <dbReference type="ChEBI" id="CHEBI:15378"/>
        <dbReference type="ChEBI" id="CHEBI:83064"/>
        <dbReference type="ChEBI" id="CHEBI:173113"/>
        <dbReference type="EC" id="3.1.4.58"/>
    </reaction>
</comment>
<feature type="short sequence motif" description="HXTX 2" evidence="2">
    <location>
        <begin position="129"/>
        <end position="132"/>
    </location>
</feature>
<feature type="active site" description="Proton acceptor" evidence="2">
    <location>
        <position position="129"/>
    </location>
</feature>
<keyword evidence="3" id="KW-0436">Ligase</keyword>
<feature type="short sequence motif" description="HXTX 1" evidence="2">
    <location>
        <begin position="43"/>
        <end position="46"/>
    </location>
</feature>
<comment type="similarity">
    <text evidence="2">Belongs to the 2H phosphoesterase superfamily. ThpR family.</text>
</comment>
<reference evidence="3 4" key="1">
    <citation type="submission" date="2021-01" db="EMBL/GenBank/DDBJ databases">
        <title>Genomic Encyclopedia of Type Strains, Phase IV (KMG-IV): sequencing the most valuable type-strain genomes for metagenomic binning, comparative biology and taxonomic classification.</title>
        <authorList>
            <person name="Goeker M."/>
        </authorList>
    </citation>
    <scope>NUCLEOTIDE SEQUENCE [LARGE SCALE GENOMIC DNA]</scope>
    <source>
        <strain evidence="3 4">DSM 104297</strain>
    </source>
</reference>
<evidence type="ECO:0000256" key="1">
    <source>
        <dbReference type="ARBA" id="ARBA00022801"/>
    </source>
</evidence>
<protein>
    <recommendedName>
        <fullName evidence="2">RNA 2',3'-cyclic phosphodiesterase</fullName>
        <shortName evidence="2">RNA 2',3'-CPDase</shortName>
        <ecNumber evidence="2">3.1.4.58</ecNumber>
    </recommendedName>
</protein>
<dbReference type="EMBL" id="JAFBFC010000009">
    <property type="protein sequence ID" value="MBM7704867.1"/>
    <property type="molecule type" value="Genomic_DNA"/>
</dbReference>
<evidence type="ECO:0000313" key="4">
    <source>
        <dbReference type="Proteomes" id="UP000809829"/>
    </source>
</evidence>
<dbReference type="SUPFAM" id="SSF55144">
    <property type="entry name" value="LigT-like"/>
    <property type="match status" value="1"/>
</dbReference>